<dbReference type="NCBIfam" id="TIGR02122">
    <property type="entry name" value="TRAP_TAXI"/>
    <property type="match status" value="1"/>
</dbReference>
<dbReference type="InterPro" id="IPR011852">
    <property type="entry name" value="TRAP_TAXI"/>
</dbReference>
<evidence type="ECO:0000313" key="3">
    <source>
        <dbReference type="Proteomes" id="UP000503336"/>
    </source>
</evidence>
<dbReference type="PANTHER" id="PTHR42941">
    <property type="entry name" value="SLL1037 PROTEIN"/>
    <property type="match status" value="1"/>
</dbReference>
<dbReference type="EMBL" id="CP049056">
    <property type="protein sequence ID" value="QIE56915.1"/>
    <property type="molecule type" value="Genomic_DNA"/>
</dbReference>
<dbReference type="Gene3D" id="3.40.190.10">
    <property type="entry name" value="Periplasmic binding protein-like II"/>
    <property type="match status" value="2"/>
</dbReference>
<dbReference type="Pfam" id="PF16868">
    <property type="entry name" value="NMT1_3"/>
    <property type="match status" value="1"/>
</dbReference>
<dbReference type="KEGG" id="hdh:G5B40_16600"/>
<evidence type="ECO:0000256" key="1">
    <source>
        <dbReference type="SAM" id="SignalP"/>
    </source>
</evidence>
<reference evidence="2 3" key="1">
    <citation type="submission" date="2020-02" db="EMBL/GenBank/DDBJ databases">
        <title>complete genome sequence of Rhodobacteraceae bacterium.</title>
        <authorList>
            <person name="Park J."/>
            <person name="Kim Y.-S."/>
            <person name="Kim K.-H."/>
        </authorList>
    </citation>
    <scope>NUCLEOTIDE SEQUENCE [LARGE SCALE GENOMIC DNA]</scope>
    <source>
        <strain evidence="2 3">RR4-56</strain>
    </source>
</reference>
<feature type="signal peptide" evidence="1">
    <location>
        <begin position="1"/>
        <end position="22"/>
    </location>
</feature>
<sequence>MKLKSINLLAAGLIAVGAPVSAAEYNLTLCGASPGGLWSLLGAGVDAAVKASFPGSTVTYQTSGGGFANVVQLDQGKCDLAIIHDAEVKAARAGEPPFSATVDSMRTLAVMYTWAPLQLLVNKDYADEHGLKSMEDIAANKLPINILLNKKGNVVSDIGASLLSAAGASPENLESWGGSVTYAASKEQGELMRDRRADAMLNSLFVNHSSIRQLASAIDLALLPVSPDTAAAVAKEWTISEFTIPGGVYDFAPNDTLTVTVSAQLFVREDADPKMVEDIAGALVDHVDKVSSVHKAMAGLTTELMVSGAAAAYHPAAEEAFKSRSLR</sequence>
<dbReference type="RefSeq" id="WP_165100877.1">
    <property type="nucleotide sequence ID" value="NZ_CP049056.1"/>
</dbReference>
<keyword evidence="3" id="KW-1185">Reference proteome</keyword>
<dbReference type="PANTHER" id="PTHR42941:SF1">
    <property type="entry name" value="SLL1037 PROTEIN"/>
    <property type="match status" value="1"/>
</dbReference>
<keyword evidence="1" id="KW-0732">Signal</keyword>
<dbReference type="AlphaFoldDB" id="A0A7L5BYB5"/>
<proteinExistence type="predicted"/>
<dbReference type="Proteomes" id="UP000503336">
    <property type="component" value="Chromosome"/>
</dbReference>
<evidence type="ECO:0000313" key="2">
    <source>
        <dbReference type="EMBL" id="QIE56915.1"/>
    </source>
</evidence>
<name>A0A7L5BYB5_9RHOB</name>
<organism evidence="2 3">
    <name type="scientific">Pikeienuella piscinae</name>
    <dbReference type="NCBI Taxonomy" id="2748098"/>
    <lineage>
        <taxon>Bacteria</taxon>
        <taxon>Pseudomonadati</taxon>
        <taxon>Pseudomonadota</taxon>
        <taxon>Alphaproteobacteria</taxon>
        <taxon>Rhodobacterales</taxon>
        <taxon>Paracoccaceae</taxon>
        <taxon>Pikeienuella</taxon>
    </lineage>
</organism>
<gene>
    <name evidence="2" type="ORF">G5B40_16600</name>
</gene>
<accession>A0A7L5BYB5</accession>
<protein>
    <submittedName>
        <fullName evidence="2">TAXI family TRAP transporter solute-binding subunit</fullName>
    </submittedName>
</protein>
<feature type="chain" id="PRO_5029605176" evidence="1">
    <location>
        <begin position="23"/>
        <end position="327"/>
    </location>
</feature>
<dbReference type="SUPFAM" id="SSF53850">
    <property type="entry name" value="Periplasmic binding protein-like II"/>
    <property type="match status" value="1"/>
</dbReference>